<keyword evidence="8 9" id="KW-0472">Membrane</keyword>
<dbReference type="InterPro" id="IPR003439">
    <property type="entry name" value="ABC_transporter-like_ATP-bd"/>
</dbReference>
<evidence type="ECO:0000256" key="9">
    <source>
        <dbReference type="SAM" id="Phobius"/>
    </source>
</evidence>
<feature type="transmembrane region" description="Helical" evidence="9">
    <location>
        <begin position="183"/>
        <end position="203"/>
    </location>
</feature>
<dbReference type="InterPro" id="IPR036640">
    <property type="entry name" value="ABC1_TM_sf"/>
</dbReference>
<evidence type="ECO:0000256" key="4">
    <source>
        <dbReference type="ARBA" id="ARBA00022741"/>
    </source>
</evidence>
<evidence type="ECO:0000256" key="5">
    <source>
        <dbReference type="ARBA" id="ARBA00022840"/>
    </source>
</evidence>
<evidence type="ECO:0000259" key="11">
    <source>
        <dbReference type="PROSITE" id="PS50929"/>
    </source>
</evidence>
<dbReference type="GO" id="GO:0005886">
    <property type="term" value="C:plasma membrane"/>
    <property type="evidence" value="ECO:0007669"/>
    <property type="project" value="UniProtKB-SubCell"/>
</dbReference>
<dbReference type="PROSITE" id="PS00211">
    <property type="entry name" value="ABC_TRANSPORTER_1"/>
    <property type="match status" value="1"/>
</dbReference>
<dbReference type="SUPFAM" id="SSF90123">
    <property type="entry name" value="ABC transporter transmembrane region"/>
    <property type="match status" value="1"/>
</dbReference>
<evidence type="ECO:0000256" key="2">
    <source>
        <dbReference type="ARBA" id="ARBA00022519"/>
    </source>
</evidence>
<dbReference type="GO" id="GO:0006869">
    <property type="term" value="P:lipid transport"/>
    <property type="evidence" value="ECO:0007669"/>
    <property type="project" value="UniProtKB-KW"/>
</dbReference>
<dbReference type="GO" id="GO:0005524">
    <property type="term" value="F:ATP binding"/>
    <property type="evidence" value="ECO:0007669"/>
    <property type="project" value="UniProtKB-KW"/>
</dbReference>
<evidence type="ECO:0000256" key="8">
    <source>
        <dbReference type="ARBA" id="ARBA00023136"/>
    </source>
</evidence>
<feature type="transmembrane region" description="Helical" evidence="9">
    <location>
        <begin position="84"/>
        <end position="104"/>
    </location>
</feature>
<comment type="subcellular location">
    <subcellularLocation>
        <location evidence="1">Cell membrane</location>
        <topology evidence="1">Multi-pass membrane protein</topology>
    </subcellularLocation>
</comment>
<keyword evidence="7" id="KW-0813">Transport</keyword>
<dbReference type="SMART" id="SM00382">
    <property type="entry name" value="AAA"/>
    <property type="match status" value="1"/>
</dbReference>
<dbReference type="SUPFAM" id="SSF52540">
    <property type="entry name" value="P-loop containing nucleoside triphosphate hydrolases"/>
    <property type="match status" value="1"/>
</dbReference>
<feature type="domain" description="ABC transmembrane type-1" evidence="11">
    <location>
        <begin position="41"/>
        <end position="327"/>
    </location>
</feature>
<evidence type="ECO:0000259" key="10">
    <source>
        <dbReference type="PROSITE" id="PS50893"/>
    </source>
</evidence>
<evidence type="ECO:0000313" key="12">
    <source>
        <dbReference type="EMBL" id="MCF0265548.1"/>
    </source>
</evidence>
<keyword evidence="6 9" id="KW-1133">Transmembrane helix</keyword>
<dbReference type="GO" id="GO:0015421">
    <property type="term" value="F:ABC-type oligopeptide transporter activity"/>
    <property type="evidence" value="ECO:0007669"/>
    <property type="project" value="TreeGrafter"/>
</dbReference>
<organism evidence="12 13">
    <name type="scientific">Acinetobacter guillouiae</name>
    <name type="common">Acinetobacter genomosp. 11</name>
    <dbReference type="NCBI Taxonomy" id="106649"/>
    <lineage>
        <taxon>Bacteria</taxon>
        <taxon>Pseudomonadati</taxon>
        <taxon>Pseudomonadota</taxon>
        <taxon>Gammaproteobacteria</taxon>
        <taxon>Moraxellales</taxon>
        <taxon>Moraxellaceae</taxon>
        <taxon>Acinetobacter</taxon>
    </lineage>
</organism>
<keyword evidence="4" id="KW-0547">Nucleotide-binding</keyword>
<dbReference type="Gene3D" id="1.20.1560.10">
    <property type="entry name" value="ABC transporter type 1, transmembrane domain"/>
    <property type="match status" value="1"/>
</dbReference>
<dbReference type="FunFam" id="1.20.1560.10:FF:000070">
    <property type="entry name" value="Multidrug ABC transporter ATP-binding protein"/>
    <property type="match status" value="1"/>
</dbReference>
<dbReference type="InterPro" id="IPR027417">
    <property type="entry name" value="P-loop_NTPase"/>
</dbReference>
<dbReference type="Gene3D" id="3.40.50.300">
    <property type="entry name" value="P-loop containing nucleotide triphosphate hydrolases"/>
    <property type="match status" value="1"/>
</dbReference>
<protein>
    <submittedName>
        <fullName evidence="12">ABC transporter ATP-binding protein/permease</fullName>
    </submittedName>
</protein>
<gene>
    <name evidence="12" type="ORF">KW868_13935</name>
</gene>
<dbReference type="InterPro" id="IPR011527">
    <property type="entry name" value="ABC1_TM_dom"/>
</dbReference>
<sequence length="623" mass="70094">MLQWFEKLVDPYPSKGLNEPLPTKFFPFVWQAATGVKRYLLILILFTAATASFEALFFSQIGHLVDWLTQSKPQNFLVNHRENLIFLSCILLANIFFASMQSIIRHQILYSSFPMRLRWRFHNLMLRQGLDFFHNDFAGRLSAKVMQTALAVREFWVILGDMVTYVVIYFITISIVLGSISPILLIPLLLWLALFVSAALYYIPRLGRISKEQADARAVMTGRVTDAYTNIQTVKLFAHAGRESQYAKESMKEFMRTVFKQMRLGTAYELCINLLTAVLFFGVLGTAVWLWLQGQAAIGVIAATTAMILKLNSMAEFMMWQTSALFENVGTIQDGMQTLGRQINIQDKEDAKPLVVTQGNIKFSDVTFAYNSKKVIDHFNLNIQPGEKIGIVGRSGAGKSTLIQLLLHFYTINNGKITIDGQNIEEVTQDSLRKNIALVTQDTSLLHRTVAENIKYGRPDATDEEMYEAVRKAKADEFIPQLSDLRGRTGYDAYVGERGVKLSGGQRQRIAIARVFLKDAPILILDEATSALDSEVEAAIQSSLDELMQNKTVIAIAHRLSTIAQMDRLIVLDQGQIAEQGTHEELIAQNGIYAHLWHRQTGGFLVEPEQKASEDEDSTVSTS</sequence>
<dbReference type="InterPro" id="IPR003593">
    <property type="entry name" value="AAA+_ATPase"/>
</dbReference>
<dbReference type="InterPro" id="IPR039421">
    <property type="entry name" value="Type_1_exporter"/>
</dbReference>
<accession>A0A8X8GI73</accession>
<dbReference type="PROSITE" id="PS50893">
    <property type="entry name" value="ABC_TRANSPORTER_2"/>
    <property type="match status" value="1"/>
</dbReference>
<keyword evidence="7" id="KW-0445">Lipid transport</keyword>
<comment type="caution">
    <text evidence="12">The sequence shown here is derived from an EMBL/GenBank/DDBJ whole genome shotgun (WGS) entry which is preliminary data.</text>
</comment>
<dbReference type="Pfam" id="PF00005">
    <property type="entry name" value="ABC_tran"/>
    <property type="match status" value="1"/>
</dbReference>
<dbReference type="PANTHER" id="PTHR43394:SF1">
    <property type="entry name" value="ATP-BINDING CASSETTE SUB-FAMILY B MEMBER 10, MITOCHONDRIAL"/>
    <property type="match status" value="1"/>
</dbReference>
<reference evidence="12" key="1">
    <citation type="submission" date="2021-07" db="EMBL/GenBank/DDBJ databases">
        <authorList>
            <person name="Fernandez M."/>
            <person name="Pereira P."/>
            <person name="Torres Tejerizo G.A."/>
            <person name="Gonzalez P."/>
            <person name="Agostini E."/>
        </authorList>
    </citation>
    <scope>NUCLEOTIDE SEQUENCE</scope>
    <source>
        <strain evidence="12">SFC 500-1A</strain>
    </source>
</reference>
<dbReference type="FunFam" id="3.40.50.300:FF:000218">
    <property type="entry name" value="Multidrug ABC transporter ATP-binding protein"/>
    <property type="match status" value="1"/>
</dbReference>
<keyword evidence="5 12" id="KW-0067">ATP-binding</keyword>
<proteinExistence type="predicted"/>
<dbReference type="AlphaFoldDB" id="A0A8X8GI73"/>
<dbReference type="PANTHER" id="PTHR43394">
    <property type="entry name" value="ATP-DEPENDENT PERMEASE MDL1, MITOCHONDRIAL"/>
    <property type="match status" value="1"/>
</dbReference>
<evidence type="ECO:0000256" key="1">
    <source>
        <dbReference type="ARBA" id="ARBA00004651"/>
    </source>
</evidence>
<dbReference type="InterPro" id="IPR017871">
    <property type="entry name" value="ABC_transporter-like_CS"/>
</dbReference>
<feature type="transmembrane region" description="Helical" evidence="9">
    <location>
        <begin position="155"/>
        <end position="177"/>
    </location>
</feature>
<dbReference type="RefSeq" id="WP_234623720.1">
    <property type="nucleotide sequence ID" value="NZ_JAHWXT010000004.1"/>
</dbReference>
<keyword evidence="3 9" id="KW-0812">Transmembrane</keyword>
<feature type="transmembrane region" description="Helical" evidence="9">
    <location>
        <begin position="39"/>
        <end position="64"/>
    </location>
</feature>
<name>A0A8X8GI73_ACIGI</name>
<dbReference type="Proteomes" id="UP000887320">
    <property type="component" value="Unassembled WGS sequence"/>
</dbReference>
<evidence type="ECO:0000313" key="13">
    <source>
        <dbReference type="Proteomes" id="UP000887320"/>
    </source>
</evidence>
<keyword evidence="2" id="KW-0997">Cell inner membrane</keyword>
<keyword evidence="2" id="KW-1003">Cell membrane</keyword>
<evidence type="ECO:0000256" key="6">
    <source>
        <dbReference type="ARBA" id="ARBA00022989"/>
    </source>
</evidence>
<dbReference type="PROSITE" id="PS50929">
    <property type="entry name" value="ABC_TM1F"/>
    <property type="match status" value="1"/>
</dbReference>
<dbReference type="GO" id="GO:0016887">
    <property type="term" value="F:ATP hydrolysis activity"/>
    <property type="evidence" value="ECO:0007669"/>
    <property type="project" value="InterPro"/>
</dbReference>
<dbReference type="EMBL" id="JAHWXT010000004">
    <property type="protein sequence ID" value="MCF0265548.1"/>
    <property type="molecule type" value="Genomic_DNA"/>
</dbReference>
<evidence type="ECO:0000256" key="7">
    <source>
        <dbReference type="ARBA" id="ARBA00023055"/>
    </source>
</evidence>
<feature type="domain" description="ABC transporter" evidence="10">
    <location>
        <begin position="361"/>
        <end position="599"/>
    </location>
</feature>
<dbReference type="Pfam" id="PF00664">
    <property type="entry name" value="ABC_membrane"/>
    <property type="match status" value="1"/>
</dbReference>
<evidence type="ECO:0000256" key="3">
    <source>
        <dbReference type="ARBA" id="ARBA00022692"/>
    </source>
</evidence>
<feature type="transmembrane region" description="Helical" evidence="9">
    <location>
        <begin position="264"/>
        <end position="284"/>
    </location>
</feature>